<name>A0A4Q7NXD8_9FLAO</name>
<dbReference type="AlphaFoldDB" id="A0A4Q7NXD8"/>
<dbReference type="OrthoDB" id="677174at2"/>
<keyword evidence="1" id="KW-0472">Membrane</keyword>
<dbReference type="Proteomes" id="UP000292262">
    <property type="component" value="Unassembled WGS sequence"/>
</dbReference>
<evidence type="ECO:0000313" key="2">
    <source>
        <dbReference type="EMBL" id="RZS91894.1"/>
    </source>
</evidence>
<reference evidence="2 3" key="1">
    <citation type="submission" date="2019-02" db="EMBL/GenBank/DDBJ databases">
        <title>Genomic Encyclopedia of Type Strains, Phase IV (KMG-IV): sequencing the most valuable type-strain genomes for metagenomic binning, comparative biology and taxonomic classification.</title>
        <authorList>
            <person name="Goeker M."/>
        </authorList>
    </citation>
    <scope>NUCLEOTIDE SEQUENCE [LARGE SCALE GENOMIC DNA]</scope>
    <source>
        <strain evidence="2 3">DSM 17196</strain>
    </source>
</reference>
<feature type="transmembrane region" description="Helical" evidence="1">
    <location>
        <begin position="6"/>
        <end position="25"/>
    </location>
</feature>
<feature type="transmembrane region" description="Helical" evidence="1">
    <location>
        <begin position="32"/>
        <end position="50"/>
    </location>
</feature>
<evidence type="ECO:0000256" key="1">
    <source>
        <dbReference type="SAM" id="Phobius"/>
    </source>
</evidence>
<comment type="caution">
    <text evidence="2">The sequence shown here is derived from an EMBL/GenBank/DDBJ whole genome shotgun (WGS) entry which is preliminary data.</text>
</comment>
<keyword evidence="1" id="KW-1133">Transmembrane helix</keyword>
<organism evidence="2 3">
    <name type="scientific">Aquimarina brevivitae</name>
    <dbReference type="NCBI Taxonomy" id="323412"/>
    <lineage>
        <taxon>Bacteria</taxon>
        <taxon>Pseudomonadati</taxon>
        <taxon>Bacteroidota</taxon>
        <taxon>Flavobacteriia</taxon>
        <taxon>Flavobacteriales</taxon>
        <taxon>Flavobacteriaceae</taxon>
        <taxon>Aquimarina</taxon>
    </lineage>
</organism>
<proteinExistence type="predicted"/>
<evidence type="ECO:0008006" key="4">
    <source>
        <dbReference type="Google" id="ProtNLM"/>
    </source>
</evidence>
<evidence type="ECO:0000313" key="3">
    <source>
        <dbReference type="Proteomes" id="UP000292262"/>
    </source>
</evidence>
<keyword evidence="1" id="KW-0812">Transmembrane</keyword>
<sequence length="77" mass="8972">MNFSENLIVEGIGYLASFLVLLSFLMRNIRKLRMINSLGCITFVIYGVLLNWSWPIIVTNVAITFINAYYLFVKKQY</sequence>
<dbReference type="EMBL" id="SGXE01000005">
    <property type="protein sequence ID" value="RZS91894.1"/>
    <property type="molecule type" value="Genomic_DNA"/>
</dbReference>
<keyword evidence="3" id="KW-1185">Reference proteome</keyword>
<dbReference type="RefSeq" id="WP_130287527.1">
    <property type="nucleotide sequence ID" value="NZ_SGXE01000005.1"/>
</dbReference>
<protein>
    <recommendedName>
        <fullName evidence="4">Inner membrane protein</fullName>
    </recommendedName>
</protein>
<feature type="transmembrane region" description="Helical" evidence="1">
    <location>
        <begin position="56"/>
        <end position="73"/>
    </location>
</feature>
<accession>A0A4Q7NXD8</accession>
<gene>
    <name evidence="2" type="ORF">EV197_2997</name>
</gene>